<reference evidence="2 3" key="1">
    <citation type="submission" date="2022-05" db="EMBL/GenBank/DDBJ databases">
        <authorList>
            <consortium name="Genoscope - CEA"/>
            <person name="William W."/>
        </authorList>
    </citation>
    <scope>NUCLEOTIDE SEQUENCE [LARGE SCALE GENOMIC DNA]</scope>
</reference>
<comment type="caution">
    <text evidence="2">The sequence shown here is derived from an EMBL/GenBank/DDBJ whole genome shotgun (WGS) entry which is preliminary data.</text>
</comment>
<accession>A0ABN8NS97</accession>
<feature type="region of interest" description="Disordered" evidence="1">
    <location>
        <begin position="49"/>
        <end position="82"/>
    </location>
</feature>
<evidence type="ECO:0000313" key="2">
    <source>
        <dbReference type="EMBL" id="CAH3115264.1"/>
    </source>
</evidence>
<name>A0ABN8NS97_9CNID</name>
<feature type="compositionally biased region" description="Basic and acidic residues" evidence="1">
    <location>
        <begin position="215"/>
        <end position="226"/>
    </location>
</feature>
<evidence type="ECO:0000313" key="3">
    <source>
        <dbReference type="Proteomes" id="UP001159405"/>
    </source>
</evidence>
<feature type="compositionally biased region" description="Basic residues" evidence="1">
    <location>
        <begin position="202"/>
        <end position="214"/>
    </location>
</feature>
<organism evidence="2 3">
    <name type="scientific">Porites lobata</name>
    <dbReference type="NCBI Taxonomy" id="104759"/>
    <lineage>
        <taxon>Eukaryota</taxon>
        <taxon>Metazoa</taxon>
        <taxon>Cnidaria</taxon>
        <taxon>Anthozoa</taxon>
        <taxon>Hexacorallia</taxon>
        <taxon>Scleractinia</taxon>
        <taxon>Fungiina</taxon>
        <taxon>Poritidae</taxon>
        <taxon>Porites</taxon>
    </lineage>
</organism>
<keyword evidence="3" id="KW-1185">Reference proteome</keyword>
<gene>
    <name evidence="2" type="ORF">PLOB_00023530</name>
</gene>
<dbReference type="EMBL" id="CALNXK010000028">
    <property type="protein sequence ID" value="CAH3115264.1"/>
    <property type="molecule type" value="Genomic_DNA"/>
</dbReference>
<feature type="region of interest" description="Disordered" evidence="1">
    <location>
        <begin position="1"/>
        <end position="35"/>
    </location>
</feature>
<dbReference type="Proteomes" id="UP001159405">
    <property type="component" value="Unassembled WGS sequence"/>
</dbReference>
<protein>
    <submittedName>
        <fullName evidence="2">Uncharacterized protein</fullName>
    </submittedName>
</protein>
<proteinExistence type="predicted"/>
<feature type="region of interest" description="Disordered" evidence="1">
    <location>
        <begin position="232"/>
        <end position="251"/>
    </location>
</feature>
<feature type="region of interest" description="Disordered" evidence="1">
    <location>
        <begin position="200"/>
        <end position="226"/>
    </location>
</feature>
<evidence type="ECO:0000256" key="1">
    <source>
        <dbReference type="SAM" id="MobiDB-lite"/>
    </source>
</evidence>
<sequence length="251" mass="28272">MPKRGSKQSTIQKNKSSKKKGFRGVQKQTVLKAKTRDQTETVAVTFVGEEDVVSERIPPPKTPASSRKLGVQEQESSDSESYEFEEEVKGYRFVSMDSLLKFVRRIHSRGPCASGVCLPGYTNNANESINSLVWNKCPKHKWHGSKRIGMAANAAALHFSCGATKKHDVMREAGLVVGHHTNRASERRDSGRVKQAVARGQEKHKKYRLARRQAKAKEEELRVRREGTTYEAGGFNDIAPLREPQKKKRKK</sequence>